<feature type="compositionally biased region" description="Polar residues" evidence="1">
    <location>
        <begin position="50"/>
        <end position="61"/>
    </location>
</feature>
<evidence type="ECO:0000256" key="1">
    <source>
        <dbReference type="SAM" id="MobiDB-lite"/>
    </source>
</evidence>
<name>A0A6S7HC45_PARCT</name>
<organism evidence="2 3">
    <name type="scientific">Paramuricea clavata</name>
    <name type="common">Red gorgonian</name>
    <name type="synonym">Violescent sea-whip</name>
    <dbReference type="NCBI Taxonomy" id="317549"/>
    <lineage>
        <taxon>Eukaryota</taxon>
        <taxon>Metazoa</taxon>
        <taxon>Cnidaria</taxon>
        <taxon>Anthozoa</taxon>
        <taxon>Octocorallia</taxon>
        <taxon>Malacalcyonacea</taxon>
        <taxon>Plexauridae</taxon>
        <taxon>Paramuricea</taxon>
    </lineage>
</organism>
<gene>
    <name evidence="2" type="ORF">PACLA_8A083308</name>
</gene>
<protein>
    <submittedName>
        <fullName evidence="2">Uncharacterized protein</fullName>
    </submittedName>
</protein>
<dbReference type="Proteomes" id="UP001152795">
    <property type="component" value="Unassembled WGS sequence"/>
</dbReference>
<accession>A0A6S7HC45</accession>
<sequence length="294" mass="33207">MKISKTGETIPPTSENMYTQENSGFFLGSNDQNSVCSSSSPAFSDEKQQPPLSSPSTQKTPTLIYLSDGDDSGDDSASKKRKIIVEDETLITNTSSEDDDSWHTQSSRNKSVATKTTVEATQSSESTTSKRNSPTPSMSDDSVKRLTQTVMILQACKAKGMFVGAHTYSYVNQIPLYKLIFDILNDHFNVSVVLVLKVYKKAHRKCIKPPSLWRNFKCNEFTNLCYIENLHRIYNYMLLTQREKYWTYKSMVMRCGYENPKTQIIQSSSSTSPHNRKDETICTRSLGIHICGHL</sequence>
<reference evidence="2" key="1">
    <citation type="submission" date="2020-04" db="EMBL/GenBank/DDBJ databases">
        <authorList>
            <person name="Alioto T."/>
            <person name="Alioto T."/>
            <person name="Gomez Garrido J."/>
        </authorList>
    </citation>
    <scope>NUCLEOTIDE SEQUENCE</scope>
    <source>
        <strain evidence="2">A484AB</strain>
    </source>
</reference>
<feature type="non-terminal residue" evidence="2">
    <location>
        <position position="294"/>
    </location>
</feature>
<evidence type="ECO:0000313" key="3">
    <source>
        <dbReference type="Proteomes" id="UP001152795"/>
    </source>
</evidence>
<feature type="region of interest" description="Disordered" evidence="1">
    <location>
        <begin position="1"/>
        <end position="81"/>
    </location>
</feature>
<feature type="compositionally biased region" description="Polar residues" evidence="1">
    <location>
        <begin position="103"/>
        <end position="142"/>
    </location>
</feature>
<evidence type="ECO:0000313" key="2">
    <source>
        <dbReference type="EMBL" id="CAB3993487.1"/>
    </source>
</evidence>
<comment type="caution">
    <text evidence="2">The sequence shown here is derived from an EMBL/GenBank/DDBJ whole genome shotgun (WGS) entry which is preliminary data.</text>
</comment>
<feature type="compositionally biased region" description="Polar residues" evidence="1">
    <location>
        <begin position="11"/>
        <end position="23"/>
    </location>
</feature>
<keyword evidence="3" id="KW-1185">Reference proteome</keyword>
<proteinExistence type="predicted"/>
<feature type="compositionally biased region" description="Low complexity" evidence="1">
    <location>
        <begin position="29"/>
        <end position="40"/>
    </location>
</feature>
<dbReference type="EMBL" id="CACRXK020002269">
    <property type="protein sequence ID" value="CAB3993487.1"/>
    <property type="molecule type" value="Genomic_DNA"/>
</dbReference>
<feature type="region of interest" description="Disordered" evidence="1">
    <location>
        <begin position="94"/>
        <end position="142"/>
    </location>
</feature>
<dbReference type="AlphaFoldDB" id="A0A6S7HC45"/>